<dbReference type="InterPro" id="IPR003347">
    <property type="entry name" value="JmjC_dom"/>
</dbReference>
<evidence type="ECO:0000256" key="7">
    <source>
        <dbReference type="ARBA" id="ARBA00022771"/>
    </source>
</evidence>
<dbReference type="CDD" id="cd16100">
    <property type="entry name" value="ARID"/>
    <property type="match status" value="1"/>
</dbReference>
<dbReference type="VEuPathDB" id="FungiDB:PHYBLDRAFT_179443"/>
<dbReference type="SMART" id="SM00558">
    <property type="entry name" value="JmjC"/>
    <property type="match status" value="1"/>
</dbReference>
<dbReference type="FunCoup" id="A0A167QT20">
    <property type="interactions" value="551"/>
</dbReference>
<dbReference type="STRING" id="763407.A0A167QT20"/>
<feature type="domain" description="PHD-type" evidence="15">
    <location>
        <begin position="1255"/>
        <end position="1309"/>
    </location>
</feature>
<evidence type="ECO:0000259" key="15">
    <source>
        <dbReference type="PROSITE" id="PS50016"/>
    </source>
</evidence>
<dbReference type="InterPro" id="IPR048615">
    <property type="entry name" value="KDM5_C-hel"/>
</dbReference>
<organism evidence="20 21">
    <name type="scientific">Phycomyces blakesleeanus (strain ATCC 8743b / DSM 1359 / FGSC 10004 / NBRC 33097 / NRRL 1555)</name>
    <dbReference type="NCBI Taxonomy" id="763407"/>
    <lineage>
        <taxon>Eukaryota</taxon>
        <taxon>Fungi</taxon>
        <taxon>Fungi incertae sedis</taxon>
        <taxon>Mucoromycota</taxon>
        <taxon>Mucoromycotina</taxon>
        <taxon>Mucoromycetes</taxon>
        <taxon>Mucorales</taxon>
        <taxon>Phycomycetaceae</taxon>
        <taxon>Phycomyces</taxon>
    </lineage>
</organism>
<evidence type="ECO:0000256" key="9">
    <source>
        <dbReference type="ARBA" id="ARBA00023002"/>
    </source>
</evidence>
<keyword evidence="7 13" id="KW-0863">Zinc-finger</keyword>
<gene>
    <name evidence="20" type="ORF">PHYBLDRAFT_179443</name>
</gene>
<evidence type="ECO:0000313" key="21">
    <source>
        <dbReference type="Proteomes" id="UP000077315"/>
    </source>
</evidence>
<dbReference type="SMART" id="SM00545">
    <property type="entry name" value="JmjN"/>
    <property type="match status" value="1"/>
</dbReference>
<dbReference type="PROSITE" id="PS50089">
    <property type="entry name" value="ZF_RING_2"/>
    <property type="match status" value="1"/>
</dbReference>
<comment type="catalytic activity">
    <reaction evidence="12">
        <text>N(6),N(6),N(6)-trimethyl-L-lysyl(4)-[histone H3] + 3 2-oxoglutarate + 3 O2 = L-lysyl(4)-[histone H3] + 3 formaldehyde + 3 succinate + 3 CO2</text>
        <dbReference type="Rhea" id="RHEA:60208"/>
        <dbReference type="Rhea" id="RHEA-COMP:15537"/>
        <dbReference type="Rhea" id="RHEA-COMP:15547"/>
        <dbReference type="ChEBI" id="CHEBI:15379"/>
        <dbReference type="ChEBI" id="CHEBI:16526"/>
        <dbReference type="ChEBI" id="CHEBI:16810"/>
        <dbReference type="ChEBI" id="CHEBI:16842"/>
        <dbReference type="ChEBI" id="CHEBI:29969"/>
        <dbReference type="ChEBI" id="CHEBI:30031"/>
        <dbReference type="ChEBI" id="CHEBI:61961"/>
        <dbReference type="EC" id="1.14.11.67"/>
    </reaction>
</comment>
<dbReference type="Proteomes" id="UP000077315">
    <property type="component" value="Unassembled WGS sequence"/>
</dbReference>
<evidence type="ECO:0000256" key="10">
    <source>
        <dbReference type="ARBA" id="ARBA00023004"/>
    </source>
</evidence>
<feature type="region of interest" description="Disordered" evidence="14">
    <location>
        <begin position="1317"/>
        <end position="1343"/>
    </location>
</feature>
<protein>
    <recommendedName>
        <fullName evidence="4">[histone H3]-trimethyl-L-lysine(4) demethylase</fullName>
        <ecNumber evidence="4">1.14.11.67</ecNumber>
    </recommendedName>
</protein>
<dbReference type="OrthoDB" id="1678912at2759"/>
<dbReference type="GO" id="GO:0000785">
    <property type="term" value="C:chromatin"/>
    <property type="evidence" value="ECO:0007669"/>
    <property type="project" value="TreeGrafter"/>
</dbReference>
<dbReference type="PROSITE" id="PS01359">
    <property type="entry name" value="ZF_PHD_1"/>
    <property type="match status" value="3"/>
</dbReference>
<dbReference type="InterPro" id="IPR013637">
    <property type="entry name" value="Lys_sp_deMease-like_dom"/>
</dbReference>
<dbReference type="PROSITE" id="PS51011">
    <property type="entry name" value="ARID"/>
    <property type="match status" value="1"/>
</dbReference>
<dbReference type="Gene3D" id="3.30.40.10">
    <property type="entry name" value="Zinc/RING finger domain, C3HC4 (zinc finger)"/>
    <property type="match status" value="3"/>
</dbReference>
<evidence type="ECO:0000259" key="16">
    <source>
        <dbReference type="PROSITE" id="PS50089"/>
    </source>
</evidence>
<feature type="region of interest" description="Disordered" evidence="14">
    <location>
        <begin position="1381"/>
        <end position="1403"/>
    </location>
</feature>
<evidence type="ECO:0000256" key="6">
    <source>
        <dbReference type="ARBA" id="ARBA00022737"/>
    </source>
</evidence>
<dbReference type="Pfam" id="PF01388">
    <property type="entry name" value="ARID"/>
    <property type="match status" value="1"/>
</dbReference>
<dbReference type="GO" id="GO:0006355">
    <property type="term" value="P:regulation of DNA-templated transcription"/>
    <property type="evidence" value="ECO:0007669"/>
    <property type="project" value="TreeGrafter"/>
</dbReference>
<dbReference type="InterPro" id="IPR001965">
    <property type="entry name" value="Znf_PHD"/>
</dbReference>
<dbReference type="GO" id="GO:0005634">
    <property type="term" value="C:nucleus"/>
    <property type="evidence" value="ECO:0007669"/>
    <property type="project" value="UniProtKB-SubCell"/>
</dbReference>
<feature type="domain" description="PHD-type" evidence="15">
    <location>
        <begin position="250"/>
        <end position="300"/>
    </location>
</feature>
<feature type="domain" description="JmjC" evidence="19">
    <location>
        <begin position="380"/>
        <end position="546"/>
    </location>
</feature>
<dbReference type="InParanoid" id="A0A167QT20"/>
<evidence type="ECO:0000259" key="17">
    <source>
        <dbReference type="PROSITE" id="PS51011"/>
    </source>
</evidence>
<evidence type="ECO:0000256" key="3">
    <source>
        <dbReference type="ARBA" id="ARBA00006801"/>
    </source>
</evidence>
<dbReference type="GeneID" id="28999051"/>
<dbReference type="InterPro" id="IPR001606">
    <property type="entry name" value="ARID_dom"/>
</dbReference>
<dbReference type="PANTHER" id="PTHR10694:SF33">
    <property type="entry name" value="LYSINE-SPECIFIC DEMETHYLASE 5"/>
    <property type="match status" value="1"/>
</dbReference>
<dbReference type="Gene3D" id="2.60.120.650">
    <property type="entry name" value="Cupin"/>
    <property type="match status" value="1"/>
</dbReference>
<feature type="region of interest" description="Disordered" evidence="14">
    <location>
        <begin position="205"/>
        <end position="255"/>
    </location>
</feature>
<dbReference type="SMART" id="SM01014">
    <property type="entry name" value="ARID"/>
    <property type="match status" value="1"/>
</dbReference>
<keyword evidence="9" id="KW-0560">Oxidoreductase</keyword>
<dbReference type="SUPFAM" id="SSF46774">
    <property type="entry name" value="ARID-like"/>
    <property type="match status" value="1"/>
</dbReference>
<dbReference type="PANTHER" id="PTHR10694">
    <property type="entry name" value="LYSINE-SPECIFIC DEMETHYLASE"/>
    <property type="match status" value="1"/>
</dbReference>
<feature type="domain" description="ARID" evidence="17">
    <location>
        <begin position="106"/>
        <end position="199"/>
    </location>
</feature>
<dbReference type="InterPro" id="IPR004198">
    <property type="entry name" value="Znf_C5HC2"/>
</dbReference>
<dbReference type="SUPFAM" id="SSF57903">
    <property type="entry name" value="FYVE/PHD zinc finger"/>
    <property type="match status" value="3"/>
</dbReference>
<dbReference type="PROSITE" id="PS50016">
    <property type="entry name" value="ZF_PHD_2"/>
    <property type="match status" value="3"/>
</dbReference>
<keyword evidence="21" id="KW-1185">Reference proteome</keyword>
<dbReference type="InterPro" id="IPR003349">
    <property type="entry name" value="JmjN"/>
</dbReference>
<dbReference type="InterPro" id="IPR019786">
    <property type="entry name" value="Zinc_finger_PHD-type_CS"/>
</dbReference>
<dbReference type="Pfam" id="PF02928">
    <property type="entry name" value="zf-C5HC2"/>
    <property type="match status" value="1"/>
</dbReference>
<keyword evidence="6" id="KW-0677">Repeat</keyword>
<dbReference type="InterPro" id="IPR019787">
    <property type="entry name" value="Znf_PHD-finger"/>
</dbReference>
<keyword evidence="11" id="KW-0539">Nucleus</keyword>
<dbReference type="InterPro" id="IPR001841">
    <property type="entry name" value="Znf_RING"/>
</dbReference>
<evidence type="ECO:0000256" key="2">
    <source>
        <dbReference type="ARBA" id="ARBA00004123"/>
    </source>
</evidence>
<comment type="subcellular location">
    <subcellularLocation>
        <location evidence="2">Nucleus</location>
    </subcellularLocation>
</comment>
<evidence type="ECO:0000256" key="11">
    <source>
        <dbReference type="ARBA" id="ARBA00023242"/>
    </source>
</evidence>
<evidence type="ECO:0000256" key="5">
    <source>
        <dbReference type="ARBA" id="ARBA00022723"/>
    </source>
</evidence>
<dbReference type="SMART" id="SM00501">
    <property type="entry name" value="BRIGHT"/>
    <property type="match status" value="1"/>
</dbReference>
<dbReference type="GO" id="GO:0008270">
    <property type="term" value="F:zinc ion binding"/>
    <property type="evidence" value="ECO:0007669"/>
    <property type="project" value="UniProtKB-KW"/>
</dbReference>
<dbReference type="EC" id="1.14.11.67" evidence="4"/>
<dbReference type="Gene3D" id="1.10.150.60">
    <property type="entry name" value="ARID DNA-binding domain"/>
    <property type="match status" value="1"/>
</dbReference>
<dbReference type="PROSITE" id="PS51184">
    <property type="entry name" value="JMJC"/>
    <property type="match status" value="1"/>
</dbReference>
<dbReference type="GO" id="GO:0034647">
    <property type="term" value="F:histone H3K4me/H3K4me2/H3K4me3 demethylase activity"/>
    <property type="evidence" value="ECO:0007669"/>
    <property type="project" value="UniProtKB-EC"/>
</dbReference>
<keyword evidence="8" id="KW-0862">Zinc</keyword>
<dbReference type="RefSeq" id="XP_018298268.1">
    <property type="nucleotide sequence ID" value="XM_018438145.1"/>
</dbReference>
<proteinExistence type="inferred from homology"/>
<feature type="compositionally biased region" description="Low complexity" evidence="14">
    <location>
        <begin position="1317"/>
        <end position="1338"/>
    </location>
</feature>
<dbReference type="InterPro" id="IPR036431">
    <property type="entry name" value="ARID_dom_sf"/>
</dbReference>
<evidence type="ECO:0000256" key="4">
    <source>
        <dbReference type="ARBA" id="ARBA00012902"/>
    </source>
</evidence>
<keyword evidence="5" id="KW-0479">Metal-binding</keyword>
<accession>A0A167QT20</accession>
<evidence type="ECO:0000313" key="20">
    <source>
        <dbReference type="EMBL" id="OAD80228.1"/>
    </source>
</evidence>
<dbReference type="EMBL" id="KV440972">
    <property type="protein sequence ID" value="OAD80228.1"/>
    <property type="molecule type" value="Genomic_DNA"/>
</dbReference>
<dbReference type="Pfam" id="PF00628">
    <property type="entry name" value="PHD"/>
    <property type="match status" value="3"/>
</dbReference>
<name>A0A167QT20_PHYB8</name>
<evidence type="ECO:0000259" key="19">
    <source>
        <dbReference type="PROSITE" id="PS51184"/>
    </source>
</evidence>
<dbReference type="InterPro" id="IPR013083">
    <property type="entry name" value="Znf_RING/FYVE/PHD"/>
</dbReference>
<dbReference type="Pfam" id="PF02373">
    <property type="entry name" value="JmjC"/>
    <property type="match status" value="1"/>
</dbReference>
<evidence type="ECO:0000256" key="13">
    <source>
        <dbReference type="PROSITE-ProRule" id="PRU00175"/>
    </source>
</evidence>
<feature type="compositionally biased region" description="Polar residues" evidence="14">
    <location>
        <begin position="206"/>
        <end position="243"/>
    </location>
</feature>
<dbReference type="Pfam" id="PF02375">
    <property type="entry name" value="JmjN"/>
    <property type="match status" value="1"/>
</dbReference>
<dbReference type="FunFam" id="1.10.150.60:FF:000016">
    <property type="entry name" value="Putative Lysine-specific demethylase 5B"/>
    <property type="match status" value="1"/>
</dbReference>
<evidence type="ECO:0000259" key="18">
    <source>
        <dbReference type="PROSITE" id="PS51183"/>
    </source>
</evidence>
<comment type="cofactor">
    <cofactor evidence="1">
        <name>Fe(2+)</name>
        <dbReference type="ChEBI" id="CHEBI:29033"/>
    </cofactor>
</comment>
<evidence type="ECO:0000256" key="8">
    <source>
        <dbReference type="ARBA" id="ARBA00022833"/>
    </source>
</evidence>
<dbReference type="Pfam" id="PF21323">
    <property type="entry name" value="KDM5_C-hel"/>
    <property type="match status" value="1"/>
</dbReference>
<evidence type="ECO:0000256" key="14">
    <source>
        <dbReference type="SAM" id="MobiDB-lite"/>
    </source>
</evidence>
<dbReference type="GO" id="GO:0003677">
    <property type="term" value="F:DNA binding"/>
    <property type="evidence" value="ECO:0007669"/>
    <property type="project" value="InterPro"/>
</dbReference>
<dbReference type="InterPro" id="IPR011011">
    <property type="entry name" value="Znf_FYVE_PHD"/>
</dbReference>
<evidence type="ECO:0000256" key="1">
    <source>
        <dbReference type="ARBA" id="ARBA00001954"/>
    </source>
</evidence>
<dbReference type="PROSITE" id="PS51183">
    <property type="entry name" value="JMJN"/>
    <property type="match status" value="1"/>
</dbReference>
<dbReference type="Pfam" id="PF08429">
    <property type="entry name" value="PLU-1"/>
    <property type="match status" value="1"/>
</dbReference>
<dbReference type="SUPFAM" id="SSF51197">
    <property type="entry name" value="Clavaminate synthase-like"/>
    <property type="match status" value="1"/>
</dbReference>
<feature type="domain" description="RING-type" evidence="16">
    <location>
        <begin position="253"/>
        <end position="297"/>
    </location>
</feature>
<reference evidence="21" key="1">
    <citation type="submission" date="2015-06" db="EMBL/GenBank/DDBJ databases">
        <title>Expansion of signal transduction pathways in fungi by whole-genome duplication.</title>
        <authorList>
            <consortium name="DOE Joint Genome Institute"/>
            <person name="Corrochano L.M."/>
            <person name="Kuo A."/>
            <person name="Marcet-Houben M."/>
            <person name="Polaino S."/>
            <person name="Salamov A."/>
            <person name="Villalobos J.M."/>
            <person name="Alvarez M.I."/>
            <person name="Avalos J."/>
            <person name="Benito E.P."/>
            <person name="Benoit I."/>
            <person name="Burger G."/>
            <person name="Camino L.P."/>
            <person name="Canovas D."/>
            <person name="Cerda-Olmedo E."/>
            <person name="Cheng J.-F."/>
            <person name="Dominguez A."/>
            <person name="Elias M."/>
            <person name="Eslava A.P."/>
            <person name="Glaser F."/>
            <person name="Grimwood J."/>
            <person name="Gutierrez G."/>
            <person name="Heitman J."/>
            <person name="Henrissat B."/>
            <person name="Iturriaga E.A."/>
            <person name="Lang B.F."/>
            <person name="Lavin J.L."/>
            <person name="Lee S."/>
            <person name="Li W."/>
            <person name="Lindquist E."/>
            <person name="Lopez-Garcia S."/>
            <person name="Luque E.M."/>
            <person name="Marcos A.T."/>
            <person name="Martin J."/>
            <person name="McCluskey K."/>
            <person name="Medina H.R."/>
            <person name="Miralles-Duran A."/>
            <person name="Miyazaki A."/>
            <person name="Munoz-Torres E."/>
            <person name="Oguiza J.A."/>
            <person name="Ohm R."/>
            <person name="Olmedo M."/>
            <person name="Orejas M."/>
            <person name="Ortiz-Castellanos L."/>
            <person name="Pisabarro A.G."/>
            <person name="Rodriguez-Romero J."/>
            <person name="Ruiz-Herrera J."/>
            <person name="Ruiz-Vazquez R."/>
            <person name="Sanz C."/>
            <person name="Schackwitz W."/>
            <person name="Schmutz J."/>
            <person name="Shahriari M."/>
            <person name="Shelest E."/>
            <person name="Silva-Franco F."/>
            <person name="Soanes D."/>
            <person name="Syed K."/>
            <person name="Tagua V.G."/>
            <person name="Talbot N.J."/>
            <person name="Thon M."/>
            <person name="De vries R.P."/>
            <person name="Wiebenga A."/>
            <person name="Yadav J.S."/>
            <person name="Braun E.L."/>
            <person name="Baker S."/>
            <person name="Garre V."/>
            <person name="Horwitz B."/>
            <person name="Torres-Martinez S."/>
            <person name="Idnurm A."/>
            <person name="Herrera-Estrella A."/>
            <person name="Gabaldon T."/>
            <person name="Grigoriev I.V."/>
        </authorList>
    </citation>
    <scope>NUCLEOTIDE SEQUENCE [LARGE SCALE GENOMIC DNA]</scope>
    <source>
        <strain evidence="21">NRRL 1555(-)</strain>
    </source>
</reference>
<dbReference type="SMART" id="SM00249">
    <property type="entry name" value="PHD"/>
    <property type="match status" value="3"/>
</dbReference>
<feature type="domain" description="JmjN" evidence="18">
    <location>
        <begin position="41"/>
        <end position="82"/>
    </location>
</feature>
<evidence type="ECO:0000256" key="12">
    <source>
        <dbReference type="ARBA" id="ARBA00048734"/>
    </source>
</evidence>
<comment type="similarity">
    <text evidence="3">Belongs to the JARID1 histone demethylase family.</text>
</comment>
<dbReference type="CDD" id="cd15518">
    <property type="entry name" value="PHD_Ecm5p_Lid2p_like"/>
    <property type="match status" value="1"/>
</dbReference>
<feature type="domain" description="PHD-type" evidence="15">
    <location>
        <begin position="1067"/>
        <end position="1115"/>
    </location>
</feature>
<sequence length="1427" mass="162338">MRPSTRHKISSDQSSLNLSSVPMTSHYVPRTRPRLFGLTEAPVYYPTPIEFSDPIKYIASIQKEGEKYGIIKIVPPAGYDPGFKLNKETFRFRTRIQKLNSMEGETRANVNYLEQLSNFHISAGTPIHKIPQLDKRPIDLFKLKKEVARRGGYHIVTGQKKWAEIGRSLDYHRKECTSMSNALKNAYYRYVLPYEDWLTRYKSEHGQNSPAPLTSDSMTGSRMKSTRATSHSREQSVAVSETTTPDDSEEDPCQICHDNEGESDMIACEGCGHIFHLYCLSPPLKTMPQGDWHCIKCLTAAGGDYGFEDGDEYSLAAFHEKCKAFKREWFSKNGTLQPDETVTEEDCEDEFWRLAENPHETCQVEYGADLHSTQHGSALGDLNDPWNLNVIPALPKSLFSHIQADISGMMVPWLYIGMCFSAFCWHNEDHYTYSINYMHWGETKTWYGIPGSDTAKFEETMRKAVPELFEQQPDLLFQLVTMLSPGRLLEEDVKVYAVDQRPGQFVVTFPKSYHSGFNHGFNFCEAVNFAPSEWVDLGLECVQRYKEYRRQPCFSHDELLVNVAEHDKSIETAKWLRGAITAMKSREISERDSLREKYPKLKEIVDTKPQVTDNESQCVYCHCYSYLSHVSCSCTDNIACLDHYDELCTCNVSKKSLCLRFTDDQLLQIVQRSPDVTKASREWSKKWESIKNGAPPTLKTLRSLLQEGEKVFAPEDDVEEIRKTIPKIMDWIDEAKLYAIRKHQNRRRDSGTAQYNGKRFEQIKKLCKDASEMHFDAPEVHAIRKTLKMLNDFRDQALEVLGADNQSVSVDTYRDVYEIGTGMNADIPEMAQLEMAIKQHTWRKGAPTSIKNHFSDIIRSIAEAKEYKIPVDDSTYQTLLALKQEGERWVAQYDLVTCSESVTLDHYTNLLEASTKVSTPPDALYNVKEVVKVGTDATEIIQMATNFSTGQHKERPSVTDLSRVAHALQWLPIQIENSQCIATQKDEIEKWVRQVETVFDRTSQTPTSPHKSHLEMRLMDVLTNMVNIIEPKGSAGAAFIASITASNGRGASTGPLKKAKLLNRSADRYCICRKSESGLMIECDICHEWYHGRCVKVTRREAEAITYVCPACDGHQIIPRAFKRPSLEECEQLIEDANRLWFLPKEYELLSQIVDSARTFKGRVQAFCRSKTQLGVQDLNAIKMNLRELLGLDIHLRDETDFLRKKVKTLSGPLPLPQIYGAYPSPNLPVAQISQEDIPATDSNISHSSSSADERVYCVCRKRYTPNGPDAQMVGCDTCHEWFHLSCVNLDLKALPGIEHYKCPGCTRKQDMQQQVQQPLQQLLSQPLQQQSQSQSQVGKNHTSAQMDLKGYAYNTDSVVLPTPPLPSTHSPRTPTVIKLTVRPPAPTPSTSIYERKRKHGGEHLIEKEKSKRELSMNEDVCLHASV</sequence>
<keyword evidence="10" id="KW-0408">Iron</keyword>